<protein>
    <recommendedName>
        <fullName evidence="3">Transcriptional regulator</fullName>
    </recommendedName>
</protein>
<dbReference type="EMBL" id="BMJA01000001">
    <property type="protein sequence ID" value="GGA31880.1"/>
    <property type="molecule type" value="Genomic_DNA"/>
</dbReference>
<reference evidence="2" key="1">
    <citation type="journal article" date="2019" name="Int. J. Syst. Evol. Microbiol.">
        <title>The Global Catalogue of Microorganisms (GCM) 10K type strain sequencing project: providing services to taxonomists for standard genome sequencing and annotation.</title>
        <authorList>
            <consortium name="The Broad Institute Genomics Platform"/>
            <consortium name="The Broad Institute Genome Sequencing Center for Infectious Disease"/>
            <person name="Wu L."/>
            <person name="Ma J."/>
        </authorList>
    </citation>
    <scope>NUCLEOTIDE SEQUENCE [LARGE SCALE GENOMIC DNA]</scope>
    <source>
        <strain evidence="2">CGMCC 1.15439</strain>
    </source>
</reference>
<evidence type="ECO:0000313" key="2">
    <source>
        <dbReference type="Proteomes" id="UP000620046"/>
    </source>
</evidence>
<evidence type="ECO:0008006" key="3">
    <source>
        <dbReference type="Google" id="ProtNLM"/>
    </source>
</evidence>
<keyword evidence="2" id="KW-1185">Reference proteome</keyword>
<proteinExistence type="predicted"/>
<sequence length="67" mass="7099">MNVAIQLEKHEVSGLESVAEGRTSAVSESIASRLLAMGLVQELGEAGRGVRLQLTSKGLSFIRSSDQ</sequence>
<dbReference type="RefSeq" id="WP_188794164.1">
    <property type="nucleotide sequence ID" value="NZ_BMJA01000001.1"/>
</dbReference>
<gene>
    <name evidence="1" type="ORF">GCM10010981_21250</name>
</gene>
<evidence type="ECO:0000313" key="1">
    <source>
        <dbReference type="EMBL" id="GGA31880.1"/>
    </source>
</evidence>
<organism evidence="1 2">
    <name type="scientific">Dyella nitratireducens</name>
    <dbReference type="NCBI Taxonomy" id="1849580"/>
    <lineage>
        <taxon>Bacteria</taxon>
        <taxon>Pseudomonadati</taxon>
        <taxon>Pseudomonadota</taxon>
        <taxon>Gammaproteobacteria</taxon>
        <taxon>Lysobacterales</taxon>
        <taxon>Rhodanobacteraceae</taxon>
        <taxon>Dyella</taxon>
    </lineage>
</organism>
<comment type="caution">
    <text evidence="1">The sequence shown here is derived from an EMBL/GenBank/DDBJ whole genome shotgun (WGS) entry which is preliminary data.</text>
</comment>
<name>A0ABQ1FVF2_9GAMM</name>
<accession>A0ABQ1FVF2</accession>
<dbReference type="Proteomes" id="UP000620046">
    <property type="component" value="Unassembled WGS sequence"/>
</dbReference>